<dbReference type="EMBL" id="QNRJ01000002">
    <property type="protein sequence ID" value="RBP06968.1"/>
    <property type="molecule type" value="Genomic_DNA"/>
</dbReference>
<evidence type="ECO:0000313" key="2">
    <source>
        <dbReference type="Proteomes" id="UP000252118"/>
    </source>
</evidence>
<comment type="caution">
    <text evidence="1">The sequence shown here is derived from an EMBL/GenBank/DDBJ whole genome shotgun (WGS) entry which is preliminary data.</text>
</comment>
<dbReference type="AlphaFoldDB" id="A0A366EX69"/>
<dbReference type="Proteomes" id="UP000252118">
    <property type="component" value="Unassembled WGS sequence"/>
</dbReference>
<gene>
    <name evidence="1" type="ORF">DET59_102355</name>
</gene>
<organism evidence="1 2">
    <name type="scientific">Rossellomorea aquimaris</name>
    <dbReference type="NCBI Taxonomy" id="189382"/>
    <lineage>
        <taxon>Bacteria</taxon>
        <taxon>Bacillati</taxon>
        <taxon>Bacillota</taxon>
        <taxon>Bacilli</taxon>
        <taxon>Bacillales</taxon>
        <taxon>Bacillaceae</taxon>
        <taxon>Rossellomorea</taxon>
    </lineage>
</organism>
<name>A0A366EX69_9BACI</name>
<evidence type="ECO:0000313" key="1">
    <source>
        <dbReference type="EMBL" id="RBP06968.1"/>
    </source>
</evidence>
<proteinExistence type="predicted"/>
<protein>
    <submittedName>
        <fullName evidence="1">Uncharacterized protein</fullName>
    </submittedName>
</protein>
<accession>A0A366EX69</accession>
<sequence length="66" mass="7924">MAMKQVMNTSKKRDVQQQRMNVLRLEMDYELAVLFEAIQMKNKETQTKSKQKLMSIREELMKMKAL</sequence>
<reference evidence="1 2" key="1">
    <citation type="submission" date="2018-06" db="EMBL/GenBank/DDBJ databases">
        <title>Freshwater and sediment microbial communities from various areas in North America, analyzing microbe dynamics in response to fracking.</title>
        <authorList>
            <person name="Lamendella R."/>
        </authorList>
    </citation>
    <scope>NUCLEOTIDE SEQUENCE [LARGE SCALE GENOMIC DNA]</scope>
    <source>
        <strain evidence="1 2">97B</strain>
    </source>
</reference>